<comment type="caution">
    <text evidence="1">The sequence shown here is derived from an EMBL/GenBank/DDBJ whole genome shotgun (WGS) entry which is preliminary data.</text>
</comment>
<accession>A0AAV5TGS9</accession>
<dbReference type="Proteomes" id="UP001432027">
    <property type="component" value="Unassembled WGS sequence"/>
</dbReference>
<dbReference type="EMBL" id="BTSX01000004">
    <property type="protein sequence ID" value="GMS92571.1"/>
    <property type="molecule type" value="Genomic_DNA"/>
</dbReference>
<name>A0AAV5TGS9_9BILA</name>
<protein>
    <submittedName>
        <fullName evidence="1">Uncharacterized protein</fullName>
    </submittedName>
</protein>
<proteinExistence type="predicted"/>
<sequence length="139" mass="15544">LLIEERLSNPHSLCHLEEGECHPASDDHLVHLIEHVLDQLNLVGNLRPSQYHQERPGGIVEGLYKVIQFILHEKARGTQRQLDSDQRTAISMGVSEGVVDVDISKSGEGGSVLLDCSRVRDDLHTDSKDDWINCEIVSM</sequence>
<keyword evidence="2" id="KW-1185">Reference proteome</keyword>
<evidence type="ECO:0000313" key="1">
    <source>
        <dbReference type="EMBL" id="GMS92571.1"/>
    </source>
</evidence>
<reference evidence="1" key="1">
    <citation type="submission" date="2023-10" db="EMBL/GenBank/DDBJ databases">
        <title>Genome assembly of Pristionchus species.</title>
        <authorList>
            <person name="Yoshida K."/>
            <person name="Sommer R.J."/>
        </authorList>
    </citation>
    <scope>NUCLEOTIDE SEQUENCE</scope>
    <source>
        <strain evidence="1">RS0144</strain>
    </source>
</reference>
<gene>
    <name evidence="1" type="ORF">PENTCL1PPCAC_14746</name>
</gene>
<feature type="non-terminal residue" evidence="1">
    <location>
        <position position="1"/>
    </location>
</feature>
<dbReference type="AlphaFoldDB" id="A0AAV5TGS9"/>
<evidence type="ECO:0000313" key="2">
    <source>
        <dbReference type="Proteomes" id="UP001432027"/>
    </source>
</evidence>
<organism evidence="1 2">
    <name type="scientific">Pristionchus entomophagus</name>
    <dbReference type="NCBI Taxonomy" id="358040"/>
    <lineage>
        <taxon>Eukaryota</taxon>
        <taxon>Metazoa</taxon>
        <taxon>Ecdysozoa</taxon>
        <taxon>Nematoda</taxon>
        <taxon>Chromadorea</taxon>
        <taxon>Rhabditida</taxon>
        <taxon>Rhabditina</taxon>
        <taxon>Diplogasteromorpha</taxon>
        <taxon>Diplogasteroidea</taxon>
        <taxon>Neodiplogasteridae</taxon>
        <taxon>Pristionchus</taxon>
    </lineage>
</organism>